<evidence type="ECO:0000256" key="1">
    <source>
        <dbReference type="ARBA" id="ARBA00009518"/>
    </source>
</evidence>
<feature type="active site" evidence="13">
    <location>
        <position position="67"/>
    </location>
</feature>
<keyword evidence="9 13" id="KW-0238">DNA-binding</keyword>
<evidence type="ECO:0000256" key="3">
    <source>
        <dbReference type="ARBA" id="ARBA00022722"/>
    </source>
</evidence>
<sequence length="161" mass="17693">MVIFGIDPSLNSCGYCAINCVSNSINLLCLGTIESKTGGEMYPKLNKIFDVIRTQYTQYKPDILAIEDVYVNSNPQTSLKLGIVRGVCMANFLDNKTEILSFESRLVKKTLTGNGNADKMQIQYMLKHILPSANPKTDDESDALAIAITAYLTKTTNKIGS</sequence>
<dbReference type="PANTHER" id="PTHR30194">
    <property type="entry name" value="CROSSOVER JUNCTION ENDODEOXYRIBONUCLEASE RUVC"/>
    <property type="match status" value="1"/>
</dbReference>
<accession>A0A5B8XIU8</accession>
<evidence type="ECO:0000256" key="10">
    <source>
        <dbReference type="ARBA" id="ARBA00023172"/>
    </source>
</evidence>
<keyword evidence="3 13" id="KW-0540">Nuclease</keyword>
<feature type="active site" evidence="13">
    <location>
        <position position="139"/>
    </location>
</feature>
<evidence type="ECO:0000256" key="8">
    <source>
        <dbReference type="ARBA" id="ARBA00022842"/>
    </source>
</evidence>
<gene>
    <name evidence="13" type="primary">ruvC</name>
    <name evidence="15" type="ORF">Deia_00769</name>
</gene>
<dbReference type="InterPro" id="IPR002176">
    <property type="entry name" value="X-over_junc_endoDNase_RuvC"/>
</dbReference>
<evidence type="ECO:0000256" key="11">
    <source>
        <dbReference type="ARBA" id="ARBA00023204"/>
    </source>
</evidence>
<dbReference type="CDD" id="cd16962">
    <property type="entry name" value="RuvC"/>
    <property type="match status" value="1"/>
</dbReference>
<evidence type="ECO:0000256" key="6">
    <source>
        <dbReference type="ARBA" id="ARBA00022763"/>
    </source>
</evidence>
<keyword evidence="16" id="KW-1185">Reference proteome</keyword>
<proteinExistence type="inferred from homology"/>
<dbReference type="OrthoDB" id="9805499at2"/>
<evidence type="ECO:0000256" key="12">
    <source>
        <dbReference type="ARBA" id="ARBA00029354"/>
    </source>
</evidence>
<keyword evidence="10 13" id="KW-0233">DNA recombination</keyword>
<dbReference type="SUPFAM" id="SSF53098">
    <property type="entry name" value="Ribonuclease H-like"/>
    <property type="match status" value="1"/>
</dbReference>
<dbReference type="PRINTS" id="PR00696">
    <property type="entry name" value="RSOLVASERUVC"/>
</dbReference>
<name>A0A5B8XIU8_9RICK</name>
<comment type="cofactor">
    <cofactor evidence="13">
        <name>Mg(2+)</name>
        <dbReference type="ChEBI" id="CHEBI:18420"/>
    </cofactor>
    <text evidence="13">Binds 2 Mg(2+) ion per subunit.</text>
</comment>
<reference evidence="15 16" key="1">
    <citation type="journal article" date="2019" name="ISME J.">
        <title>Deianiraea, an extracellular bacterium associated with the ciliate Paramecium, suggests an alternative scenario for the evolution of Rickettsiales.</title>
        <authorList>
            <person name="Castelli M."/>
            <person name="Sabaneyeva E."/>
            <person name="Lanzoni O."/>
            <person name="Lebedeva N."/>
            <person name="Floriano A.M."/>
            <person name="Gaiarsa S."/>
            <person name="Benken K."/>
            <person name="Modeo L."/>
            <person name="Bandi C."/>
            <person name="Potekhin A."/>
            <person name="Sassera D."/>
            <person name="Petroni G."/>
        </authorList>
    </citation>
    <scope>NUCLEOTIDE SEQUENCE [LARGE SCALE GENOMIC DNA]</scope>
    <source>
        <strain evidence="15">CyL4-1</strain>
    </source>
</reference>
<dbReference type="Pfam" id="PF02075">
    <property type="entry name" value="RuvC"/>
    <property type="match status" value="1"/>
</dbReference>
<evidence type="ECO:0000256" key="13">
    <source>
        <dbReference type="HAMAP-Rule" id="MF_00034"/>
    </source>
</evidence>
<keyword evidence="8 13" id="KW-0460">Magnesium</keyword>
<feature type="binding site" evidence="13">
    <location>
        <position position="67"/>
    </location>
    <ligand>
        <name>Mg(2+)</name>
        <dbReference type="ChEBI" id="CHEBI:18420"/>
        <label>2</label>
    </ligand>
</feature>
<dbReference type="GO" id="GO:0008821">
    <property type="term" value="F:crossover junction DNA endonuclease activity"/>
    <property type="evidence" value="ECO:0007669"/>
    <property type="project" value="UniProtKB-UniRule"/>
</dbReference>
<dbReference type="PROSITE" id="PS01321">
    <property type="entry name" value="RUVC"/>
    <property type="match status" value="1"/>
</dbReference>
<dbReference type="EMBL" id="CP029077">
    <property type="protein sequence ID" value="QED23557.1"/>
    <property type="molecule type" value="Genomic_DNA"/>
</dbReference>
<organism evidence="15 16">
    <name type="scientific">Candidatus Deianiraea vastatrix</name>
    <dbReference type="NCBI Taxonomy" id="2163644"/>
    <lineage>
        <taxon>Bacteria</taxon>
        <taxon>Pseudomonadati</taxon>
        <taxon>Pseudomonadota</taxon>
        <taxon>Alphaproteobacteria</taxon>
        <taxon>Rickettsiales</taxon>
        <taxon>Candidatus Deianiraeaceae</taxon>
        <taxon>Candidatus Deianiraea</taxon>
    </lineage>
</organism>
<dbReference type="InterPro" id="IPR020563">
    <property type="entry name" value="X-over_junc_endoDNase_Mg_BS"/>
</dbReference>
<evidence type="ECO:0000256" key="14">
    <source>
        <dbReference type="NCBIfam" id="TIGR00228"/>
    </source>
</evidence>
<dbReference type="GO" id="GO:0006310">
    <property type="term" value="P:DNA recombination"/>
    <property type="evidence" value="ECO:0007669"/>
    <property type="project" value="UniProtKB-UniRule"/>
</dbReference>
<evidence type="ECO:0000256" key="4">
    <source>
        <dbReference type="ARBA" id="ARBA00022723"/>
    </source>
</evidence>
<evidence type="ECO:0000313" key="16">
    <source>
        <dbReference type="Proteomes" id="UP000321934"/>
    </source>
</evidence>
<dbReference type="NCBIfam" id="TIGR00228">
    <property type="entry name" value="ruvC"/>
    <property type="match status" value="1"/>
</dbReference>
<comment type="function">
    <text evidence="13">The RuvA-RuvB-RuvC complex processes Holliday junction (HJ) DNA during genetic recombination and DNA repair. Endonuclease that resolves HJ intermediates. Cleaves cruciform DNA by making single-stranded nicks across the HJ at symmetrical positions within the homologous arms, yielding a 5'-phosphate and a 3'-hydroxyl group; requires a central core of homology in the junction. The consensus cleavage sequence is 5'-(A/T)TT(C/G)-3'. Cleavage occurs on the 3'-side of the TT dinucleotide at the point of strand exchange. HJ branch migration catalyzed by RuvA-RuvB allows RuvC to scan DNA until it finds its consensus sequence, where it cleaves and resolves the cruciform DNA.</text>
</comment>
<comment type="subunit">
    <text evidence="13">Homodimer which binds Holliday junction (HJ) DNA. The HJ becomes 2-fold symmetrical on binding to RuvC with unstacked arms; it has a different conformation from HJ DNA in complex with RuvA. In the full resolvosome a probable DNA-RuvA(4)-RuvB(12)-RuvC(2) complex forms which resolves the HJ.</text>
</comment>
<dbReference type="Gene3D" id="3.30.420.10">
    <property type="entry name" value="Ribonuclease H-like superfamily/Ribonuclease H"/>
    <property type="match status" value="1"/>
</dbReference>
<keyword evidence="2 13" id="KW-0963">Cytoplasm</keyword>
<evidence type="ECO:0000256" key="5">
    <source>
        <dbReference type="ARBA" id="ARBA00022759"/>
    </source>
</evidence>
<dbReference type="AlphaFoldDB" id="A0A5B8XIU8"/>
<dbReference type="GO" id="GO:0009432">
    <property type="term" value="P:SOS response"/>
    <property type="evidence" value="ECO:0007669"/>
    <property type="project" value="UniProtKB-ARBA"/>
</dbReference>
<feature type="binding site" evidence="13">
    <location>
        <position position="139"/>
    </location>
    <ligand>
        <name>Mg(2+)</name>
        <dbReference type="ChEBI" id="CHEBI:18420"/>
        <label>1</label>
    </ligand>
</feature>
<feature type="active site" evidence="13">
    <location>
        <position position="7"/>
    </location>
</feature>
<dbReference type="GO" id="GO:0005737">
    <property type="term" value="C:cytoplasm"/>
    <property type="evidence" value="ECO:0007669"/>
    <property type="project" value="UniProtKB-SubCell"/>
</dbReference>
<comment type="subcellular location">
    <subcellularLocation>
        <location evidence="13">Cytoplasm</location>
    </subcellularLocation>
</comment>
<dbReference type="GO" id="GO:0003677">
    <property type="term" value="F:DNA binding"/>
    <property type="evidence" value="ECO:0007669"/>
    <property type="project" value="UniProtKB-KW"/>
</dbReference>
<keyword evidence="4 13" id="KW-0479">Metal-binding</keyword>
<keyword evidence="6 13" id="KW-0227">DNA damage</keyword>
<comment type="catalytic activity">
    <reaction evidence="12 13">
        <text>Endonucleolytic cleavage at a junction such as a reciprocal single-stranded crossover between two homologous DNA duplexes (Holliday junction).</text>
        <dbReference type="EC" id="3.1.21.10"/>
    </reaction>
</comment>
<dbReference type="Proteomes" id="UP000321934">
    <property type="component" value="Chromosome"/>
</dbReference>
<comment type="similarity">
    <text evidence="1 13">Belongs to the RuvC family.</text>
</comment>
<dbReference type="GO" id="GO:0006281">
    <property type="term" value="P:DNA repair"/>
    <property type="evidence" value="ECO:0007669"/>
    <property type="project" value="UniProtKB-UniRule"/>
</dbReference>
<dbReference type="GO" id="GO:0000287">
    <property type="term" value="F:magnesium ion binding"/>
    <property type="evidence" value="ECO:0007669"/>
    <property type="project" value="UniProtKB-UniRule"/>
</dbReference>
<evidence type="ECO:0000313" key="15">
    <source>
        <dbReference type="EMBL" id="QED23557.1"/>
    </source>
</evidence>
<evidence type="ECO:0000256" key="7">
    <source>
        <dbReference type="ARBA" id="ARBA00022801"/>
    </source>
</evidence>
<keyword evidence="5 13" id="KW-0255">Endonuclease</keyword>
<dbReference type="InterPro" id="IPR012337">
    <property type="entry name" value="RNaseH-like_sf"/>
</dbReference>
<dbReference type="HAMAP" id="MF_00034">
    <property type="entry name" value="RuvC"/>
    <property type="match status" value="1"/>
</dbReference>
<dbReference type="RefSeq" id="WP_146820823.1">
    <property type="nucleotide sequence ID" value="NZ_CP029077.1"/>
</dbReference>
<dbReference type="InterPro" id="IPR036397">
    <property type="entry name" value="RNaseH_sf"/>
</dbReference>
<keyword evidence="7 13" id="KW-0378">Hydrolase</keyword>
<feature type="binding site" evidence="13">
    <location>
        <position position="7"/>
    </location>
    <ligand>
        <name>Mg(2+)</name>
        <dbReference type="ChEBI" id="CHEBI:18420"/>
        <label>1</label>
    </ligand>
</feature>
<dbReference type="PANTHER" id="PTHR30194:SF3">
    <property type="entry name" value="CROSSOVER JUNCTION ENDODEOXYRIBONUCLEASE RUVC"/>
    <property type="match status" value="1"/>
</dbReference>
<evidence type="ECO:0000256" key="2">
    <source>
        <dbReference type="ARBA" id="ARBA00022490"/>
    </source>
</evidence>
<dbReference type="FunFam" id="3.30.420.10:FF:000002">
    <property type="entry name" value="Crossover junction endodeoxyribonuclease RuvC"/>
    <property type="match status" value="1"/>
</dbReference>
<keyword evidence="11 13" id="KW-0234">DNA repair</keyword>
<protein>
    <recommendedName>
        <fullName evidence="13 14">Crossover junction endodeoxyribonuclease RuvC</fullName>
        <ecNumber evidence="13 14">3.1.21.10</ecNumber>
    </recommendedName>
    <alternativeName>
        <fullName evidence="13">Holliday junction nuclease RuvC</fullName>
    </alternativeName>
    <alternativeName>
        <fullName evidence="13">Holliday junction resolvase RuvC</fullName>
    </alternativeName>
</protein>
<dbReference type="GO" id="GO:0048476">
    <property type="term" value="C:Holliday junction resolvase complex"/>
    <property type="evidence" value="ECO:0007669"/>
    <property type="project" value="UniProtKB-UniRule"/>
</dbReference>
<dbReference type="EC" id="3.1.21.10" evidence="13 14"/>
<evidence type="ECO:0000256" key="9">
    <source>
        <dbReference type="ARBA" id="ARBA00023125"/>
    </source>
</evidence>